<keyword evidence="11" id="KW-1185">Reference proteome</keyword>
<reference evidence="10" key="1">
    <citation type="submission" date="2021-05" db="EMBL/GenBank/DDBJ databases">
        <title>The genome of the haptophyte Pavlova lutheri (Diacronema luteri, Pavlovales) - a model for lipid biosynthesis in eukaryotic algae.</title>
        <authorList>
            <person name="Hulatt C.J."/>
            <person name="Posewitz M.C."/>
        </authorList>
    </citation>
    <scope>NUCLEOTIDE SEQUENCE</scope>
    <source>
        <strain evidence="10">NIVA-4/92</strain>
    </source>
</reference>
<keyword evidence="4 7" id="KW-0256">Endoplasmic reticulum</keyword>
<dbReference type="InterPro" id="IPR035952">
    <property type="entry name" value="Rhomboid-like_sf"/>
</dbReference>
<dbReference type="EMBL" id="JAGTXO010000035">
    <property type="protein sequence ID" value="KAG8460106.1"/>
    <property type="molecule type" value="Genomic_DNA"/>
</dbReference>
<dbReference type="PANTHER" id="PTHR11009">
    <property type="entry name" value="DER1-LIKE PROTEIN, DERLIN"/>
    <property type="match status" value="1"/>
</dbReference>
<organism evidence="10 11">
    <name type="scientific">Diacronema lutheri</name>
    <name type="common">Unicellular marine alga</name>
    <name type="synonym">Monochrysis lutheri</name>
    <dbReference type="NCBI Taxonomy" id="2081491"/>
    <lineage>
        <taxon>Eukaryota</taxon>
        <taxon>Haptista</taxon>
        <taxon>Haptophyta</taxon>
        <taxon>Pavlovophyceae</taxon>
        <taxon>Pavlovales</taxon>
        <taxon>Pavlovaceae</taxon>
        <taxon>Diacronema</taxon>
    </lineage>
</organism>
<feature type="region of interest" description="Disordered" evidence="8">
    <location>
        <begin position="25"/>
        <end position="53"/>
    </location>
</feature>
<evidence type="ECO:0000256" key="1">
    <source>
        <dbReference type="ARBA" id="ARBA00004477"/>
    </source>
</evidence>
<evidence type="ECO:0000313" key="11">
    <source>
        <dbReference type="Proteomes" id="UP000751190"/>
    </source>
</evidence>
<feature type="signal peptide" evidence="9">
    <location>
        <begin position="1"/>
        <end position="22"/>
    </location>
</feature>
<keyword evidence="9" id="KW-0732">Signal</keyword>
<sequence length="311" mass="33313">MPNTWRTLCVCTLALACGRVAGRRAESGTPLGRSALRPLEPGACPPRRTGDAAGGACDRARAAALGPPAMRVRGGRSLDELTAKVKASYLSITPIVRGWVTATVAITLLFAIGAVTPELLQFDWAAATSGLQLWRPLTGALFVGQLNPQILMRCYYWLTYGQELERALGTLSFARAMATLIALLCYAAKWLRWPFVADSLIMALTMISTRLHPDARVSLFGIPLKNKYLPFVMIISNYISQQKPPVQDALGCAVGFAWSLLAKLKERELGGAPASAGAGADGAPEEGAPAPKPKKKPGRRRSGSIVTDEQR</sequence>
<protein>
    <recommendedName>
        <fullName evidence="7">Derlin</fullName>
    </recommendedName>
</protein>
<keyword evidence="3" id="KW-0812">Transmembrane</keyword>
<dbReference type="Proteomes" id="UP000751190">
    <property type="component" value="Unassembled WGS sequence"/>
</dbReference>
<feature type="compositionally biased region" description="Low complexity" evidence="8">
    <location>
        <begin position="271"/>
        <end position="289"/>
    </location>
</feature>
<evidence type="ECO:0000256" key="8">
    <source>
        <dbReference type="SAM" id="MobiDB-lite"/>
    </source>
</evidence>
<dbReference type="SUPFAM" id="SSF144091">
    <property type="entry name" value="Rhomboid-like"/>
    <property type="match status" value="1"/>
</dbReference>
<dbReference type="AlphaFoldDB" id="A0A8J5X3M2"/>
<accession>A0A8J5X3M2</accession>
<name>A0A8J5X3M2_DIALT</name>
<comment type="similarity">
    <text evidence="2 7">Belongs to the derlin family.</text>
</comment>
<dbReference type="InterPro" id="IPR007599">
    <property type="entry name" value="DER1"/>
</dbReference>
<evidence type="ECO:0000256" key="3">
    <source>
        <dbReference type="ARBA" id="ARBA00022692"/>
    </source>
</evidence>
<feature type="chain" id="PRO_5035201954" description="Derlin" evidence="9">
    <location>
        <begin position="23"/>
        <end position="311"/>
    </location>
</feature>
<proteinExistence type="inferred from homology"/>
<evidence type="ECO:0000256" key="6">
    <source>
        <dbReference type="ARBA" id="ARBA00023136"/>
    </source>
</evidence>
<dbReference type="Gene3D" id="1.20.1540.10">
    <property type="entry name" value="Rhomboid-like"/>
    <property type="match status" value="1"/>
</dbReference>
<feature type="compositionally biased region" description="Basic residues" evidence="8">
    <location>
        <begin position="292"/>
        <end position="302"/>
    </location>
</feature>
<gene>
    <name evidence="10" type="ORF">KFE25_014251</name>
</gene>
<dbReference type="PROSITE" id="PS51257">
    <property type="entry name" value="PROKAR_LIPOPROTEIN"/>
    <property type="match status" value="1"/>
</dbReference>
<dbReference type="OrthoDB" id="19102at2759"/>
<evidence type="ECO:0000256" key="2">
    <source>
        <dbReference type="ARBA" id="ARBA00008917"/>
    </source>
</evidence>
<comment type="function">
    <text evidence="7">May be involved in the degradation of misfolded endoplasmic reticulum (ER) luminal proteins.</text>
</comment>
<dbReference type="Pfam" id="PF04511">
    <property type="entry name" value="DER1"/>
    <property type="match status" value="1"/>
</dbReference>
<comment type="subcellular location">
    <subcellularLocation>
        <location evidence="1 7">Endoplasmic reticulum membrane</location>
        <topology evidence="1 7">Multi-pass membrane protein</topology>
    </subcellularLocation>
</comment>
<keyword evidence="5" id="KW-1133">Transmembrane helix</keyword>
<evidence type="ECO:0000256" key="7">
    <source>
        <dbReference type="RuleBase" id="RU363059"/>
    </source>
</evidence>
<keyword evidence="6" id="KW-0472">Membrane</keyword>
<dbReference type="GO" id="GO:0006950">
    <property type="term" value="P:response to stress"/>
    <property type="evidence" value="ECO:0007669"/>
    <property type="project" value="UniProtKB-ARBA"/>
</dbReference>
<evidence type="ECO:0000256" key="4">
    <source>
        <dbReference type="ARBA" id="ARBA00022824"/>
    </source>
</evidence>
<evidence type="ECO:0000256" key="9">
    <source>
        <dbReference type="SAM" id="SignalP"/>
    </source>
</evidence>
<evidence type="ECO:0000313" key="10">
    <source>
        <dbReference type="EMBL" id="KAG8460106.1"/>
    </source>
</evidence>
<evidence type="ECO:0000256" key="5">
    <source>
        <dbReference type="ARBA" id="ARBA00022989"/>
    </source>
</evidence>
<comment type="caution">
    <text evidence="10">The sequence shown here is derived from an EMBL/GenBank/DDBJ whole genome shotgun (WGS) entry which is preliminary data.</text>
</comment>
<dbReference type="GO" id="GO:0005789">
    <property type="term" value="C:endoplasmic reticulum membrane"/>
    <property type="evidence" value="ECO:0007669"/>
    <property type="project" value="UniProtKB-SubCell"/>
</dbReference>
<feature type="region of interest" description="Disordered" evidence="8">
    <location>
        <begin position="271"/>
        <end position="311"/>
    </location>
</feature>